<name>A0A9X0AI44_9HELO</name>
<organism evidence="1 2">
    <name type="scientific">Sclerotinia nivalis</name>
    <dbReference type="NCBI Taxonomy" id="352851"/>
    <lineage>
        <taxon>Eukaryota</taxon>
        <taxon>Fungi</taxon>
        <taxon>Dikarya</taxon>
        <taxon>Ascomycota</taxon>
        <taxon>Pezizomycotina</taxon>
        <taxon>Leotiomycetes</taxon>
        <taxon>Helotiales</taxon>
        <taxon>Sclerotiniaceae</taxon>
        <taxon>Sclerotinia</taxon>
    </lineage>
</organism>
<comment type="caution">
    <text evidence="1">The sequence shown here is derived from an EMBL/GenBank/DDBJ whole genome shotgun (WGS) entry which is preliminary data.</text>
</comment>
<dbReference type="Proteomes" id="UP001152300">
    <property type="component" value="Unassembled WGS sequence"/>
</dbReference>
<dbReference type="OrthoDB" id="3476470at2759"/>
<keyword evidence="2" id="KW-1185">Reference proteome</keyword>
<evidence type="ECO:0000313" key="2">
    <source>
        <dbReference type="Proteomes" id="UP001152300"/>
    </source>
</evidence>
<dbReference type="EMBL" id="JAPEIS010000009">
    <property type="protein sequence ID" value="KAJ8063100.1"/>
    <property type="molecule type" value="Genomic_DNA"/>
</dbReference>
<dbReference type="AlphaFoldDB" id="A0A9X0AI44"/>
<gene>
    <name evidence="1" type="ORF">OCU04_008343</name>
</gene>
<proteinExistence type="predicted"/>
<accession>A0A9X0AI44</accession>
<evidence type="ECO:0000313" key="1">
    <source>
        <dbReference type="EMBL" id="KAJ8063100.1"/>
    </source>
</evidence>
<reference evidence="1" key="1">
    <citation type="submission" date="2022-11" db="EMBL/GenBank/DDBJ databases">
        <title>Genome Resource of Sclerotinia nivalis Strain SnTB1, a Plant Pathogen Isolated from American Ginseng.</title>
        <authorList>
            <person name="Fan S."/>
        </authorList>
    </citation>
    <scope>NUCLEOTIDE SEQUENCE</scope>
    <source>
        <strain evidence="1">SnTB1</strain>
    </source>
</reference>
<protein>
    <submittedName>
        <fullName evidence="1">Uncharacterized protein</fullName>
    </submittedName>
</protein>
<sequence length="220" mass="25403">MNDRTPLDDKFINPDPKPVDDMCEDCHFMLRTPKGIFRLITSGYLHKWLRWTHEDISLPEGDKPVSPPTTPPKQFDHTLLGWGCVICGLILSSPKASQKGSEVTHPTVYYKYNQKVGAFRSISFRPITANQAGEEVENPFKDQVLSRTSRHPTVLNMTEVVEYFHENHIHIKGVIVIRGGEEILRVPWHIPMWSVFIRRDLRFRVKGVFQLSSNEWPSVK</sequence>